<dbReference type="FunCoup" id="A0A200RBW1">
    <property type="interactions" value="9"/>
</dbReference>
<feature type="region of interest" description="Disordered" evidence="1">
    <location>
        <begin position="130"/>
        <end position="152"/>
    </location>
</feature>
<accession>A0A200RBW1</accession>
<proteinExistence type="predicted"/>
<dbReference type="STRING" id="56857.A0A200RBW1"/>
<dbReference type="PANTHER" id="PTHR34049:SF1">
    <property type="entry name" value="F-BOX PROTEIN SKIP27"/>
    <property type="match status" value="1"/>
</dbReference>
<dbReference type="OMA" id="RWHFEYS"/>
<name>A0A200RBW1_MACCD</name>
<dbReference type="InParanoid" id="A0A200RBW1"/>
<dbReference type="Proteomes" id="UP000195402">
    <property type="component" value="Unassembled WGS sequence"/>
</dbReference>
<dbReference type="PROSITE" id="PS50181">
    <property type="entry name" value="FBOX"/>
    <property type="match status" value="1"/>
</dbReference>
<evidence type="ECO:0000313" key="3">
    <source>
        <dbReference type="EMBL" id="OVA20208.1"/>
    </source>
</evidence>
<comment type="caution">
    <text evidence="3">The sequence shown here is derived from an EMBL/GenBank/DDBJ whole genome shotgun (WGS) entry which is preliminary data.</text>
</comment>
<dbReference type="OrthoDB" id="786450at2759"/>
<reference evidence="3 4" key="1">
    <citation type="journal article" date="2017" name="Mol. Plant">
        <title>The Genome of Medicinal Plant Macleaya cordata Provides New Insights into Benzylisoquinoline Alkaloids Metabolism.</title>
        <authorList>
            <person name="Liu X."/>
            <person name="Liu Y."/>
            <person name="Huang P."/>
            <person name="Ma Y."/>
            <person name="Qing Z."/>
            <person name="Tang Q."/>
            <person name="Cao H."/>
            <person name="Cheng P."/>
            <person name="Zheng Y."/>
            <person name="Yuan Z."/>
            <person name="Zhou Y."/>
            <person name="Liu J."/>
            <person name="Tang Z."/>
            <person name="Zhuo Y."/>
            <person name="Zhang Y."/>
            <person name="Yu L."/>
            <person name="Huang J."/>
            <person name="Yang P."/>
            <person name="Peng Q."/>
            <person name="Zhang J."/>
            <person name="Jiang W."/>
            <person name="Zhang Z."/>
            <person name="Lin K."/>
            <person name="Ro D.K."/>
            <person name="Chen X."/>
            <person name="Xiong X."/>
            <person name="Shang Y."/>
            <person name="Huang S."/>
            <person name="Zeng J."/>
        </authorList>
    </citation>
    <scope>NUCLEOTIDE SEQUENCE [LARGE SCALE GENOMIC DNA]</scope>
    <source>
        <strain evidence="4">cv. BLH2017</strain>
        <tissue evidence="3">Root</tissue>
    </source>
</reference>
<dbReference type="PANTHER" id="PTHR34049">
    <property type="entry name" value="F-BOX PROTEIN SKIP27"/>
    <property type="match status" value="1"/>
</dbReference>
<feature type="domain" description="F-box" evidence="2">
    <location>
        <begin position="66"/>
        <end position="116"/>
    </location>
</feature>
<dbReference type="AlphaFoldDB" id="A0A200RBW1"/>
<evidence type="ECO:0000256" key="1">
    <source>
        <dbReference type="SAM" id="MobiDB-lite"/>
    </source>
</evidence>
<evidence type="ECO:0000259" key="2">
    <source>
        <dbReference type="PROSITE" id="PS50181"/>
    </source>
</evidence>
<sequence>MALGKNCSSEVKCGGLKRSISDVSEKEVLAVVPSRKRVISDCIEMLSDNSRFETPLKNRCVANADDSRLEALPQDILVKILCGVDHDDLKQLFHVSNKIRDATLIAKQWHFAFSTPSSKTRASKFFSDLEEPSKLENNEAPNAPRQDRSYRPRISGKKLAGITVALFRSTEDEQWSRNGLLVETVV</sequence>
<dbReference type="InterPro" id="IPR001810">
    <property type="entry name" value="F-box_dom"/>
</dbReference>
<protein>
    <submittedName>
        <fullName evidence="3">F-box domain</fullName>
    </submittedName>
</protein>
<keyword evidence="4" id="KW-1185">Reference proteome</keyword>
<gene>
    <name evidence="3" type="ORF">BVC80_155g18</name>
</gene>
<dbReference type="InterPro" id="IPR045286">
    <property type="entry name" value="FBS1-like"/>
</dbReference>
<evidence type="ECO:0000313" key="4">
    <source>
        <dbReference type="Proteomes" id="UP000195402"/>
    </source>
</evidence>
<dbReference type="EMBL" id="MVGT01000144">
    <property type="protein sequence ID" value="OVA20208.1"/>
    <property type="molecule type" value="Genomic_DNA"/>
</dbReference>
<organism evidence="3 4">
    <name type="scientific">Macleaya cordata</name>
    <name type="common">Five-seeded plume-poppy</name>
    <name type="synonym">Bocconia cordata</name>
    <dbReference type="NCBI Taxonomy" id="56857"/>
    <lineage>
        <taxon>Eukaryota</taxon>
        <taxon>Viridiplantae</taxon>
        <taxon>Streptophyta</taxon>
        <taxon>Embryophyta</taxon>
        <taxon>Tracheophyta</taxon>
        <taxon>Spermatophyta</taxon>
        <taxon>Magnoliopsida</taxon>
        <taxon>Ranunculales</taxon>
        <taxon>Papaveraceae</taxon>
        <taxon>Papaveroideae</taxon>
        <taxon>Macleaya</taxon>
    </lineage>
</organism>